<dbReference type="EMBL" id="OX459122">
    <property type="protein sequence ID" value="CAI9106176.1"/>
    <property type="molecule type" value="Genomic_DNA"/>
</dbReference>
<feature type="compositionally biased region" description="Acidic residues" evidence="1">
    <location>
        <begin position="491"/>
        <end position="507"/>
    </location>
</feature>
<evidence type="ECO:0000313" key="4">
    <source>
        <dbReference type="Proteomes" id="UP001161247"/>
    </source>
</evidence>
<dbReference type="Proteomes" id="UP001161247">
    <property type="component" value="Chromosome 5"/>
</dbReference>
<dbReference type="SMART" id="SM00271">
    <property type="entry name" value="DnaJ"/>
    <property type="match status" value="1"/>
</dbReference>
<feature type="compositionally biased region" description="Polar residues" evidence="1">
    <location>
        <begin position="547"/>
        <end position="558"/>
    </location>
</feature>
<evidence type="ECO:0000259" key="2">
    <source>
        <dbReference type="PROSITE" id="PS50076"/>
    </source>
</evidence>
<dbReference type="PRINTS" id="PR00625">
    <property type="entry name" value="JDOMAIN"/>
</dbReference>
<dbReference type="InterPro" id="IPR019734">
    <property type="entry name" value="TPR_rpt"/>
</dbReference>
<dbReference type="SUPFAM" id="SSF48439">
    <property type="entry name" value="Protein prenylyltransferase"/>
    <property type="match status" value="1"/>
</dbReference>
<feature type="compositionally biased region" description="Basic and acidic residues" evidence="1">
    <location>
        <begin position="1205"/>
        <end position="1226"/>
    </location>
</feature>
<feature type="compositionally biased region" description="Basic residues" evidence="1">
    <location>
        <begin position="384"/>
        <end position="393"/>
    </location>
</feature>
<feature type="compositionally biased region" description="Basic and acidic residues" evidence="1">
    <location>
        <begin position="1175"/>
        <end position="1191"/>
    </location>
</feature>
<feature type="region of interest" description="Disordered" evidence="1">
    <location>
        <begin position="547"/>
        <end position="568"/>
    </location>
</feature>
<dbReference type="SUPFAM" id="SSF46565">
    <property type="entry name" value="Chaperone J-domain"/>
    <property type="match status" value="1"/>
</dbReference>
<reference evidence="3" key="1">
    <citation type="submission" date="2023-03" db="EMBL/GenBank/DDBJ databases">
        <authorList>
            <person name="Julca I."/>
        </authorList>
    </citation>
    <scope>NUCLEOTIDE SEQUENCE</scope>
</reference>
<dbReference type="SUPFAM" id="SSF48452">
    <property type="entry name" value="TPR-like"/>
    <property type="match status" value="2"/>
</dbReference>
<feature type="region of interest" description="Disordered" evidence="1">
    <location>
        <begin position="487"/>
        <end position="520"/>
    </location>
</feature>
<feature type="region of interest" description="Disordered" evidence="1">
    <location>
        <begin position="583"/>
        <end position="610"/>
    </location>
</feature>
<dbReference type="InterPro" id="IPR018253">
    <property type="entry name" value="DnaJ_domain_CS"/>
</dbReference>
<feature type="compositionally biased region" description="Polar residues" evidence="1">
    <location>
        <begin position="585"/>
        <end position="594"/>
    </location>
</feature>
<gene>
    <name evidence="3" type="ORF">OLC1_LOCUS14724</name>
</gene>
<dbReference type="PROSITE" id="PS00636">
    <property type="entry name" value="DNAJ_1"/>
    <property type="match status" value="1"/>
</dbReference>
<dbReference type="PANTHER" id="PTHR45181:SF4">
    <property type="entry name" value="HEAT SHOCK PROTEIN DNAJ WITH TETRATRICOPEPTIDE REPEAT-CONTAINING PROTEIN"/>
    <property type="match status" value="1"/>
</dbReference>
<feature type="domain" description="J" evidence="2">
    <location>
        <begin position="1099"/>
        <end position="1180"/>
    </location>
</feature>
<keyword evidence="4" id="KW-1185">Reference proteome</keyword>
<protein>
    <submittedName>
        <fullName evidence="3">OLC1v1005260C4</fullName>
    </submittedName>
</protein>
<evidence type="ECO:0000313" key="3">
    <source>
        <dbReference type="EMBL" id="CAI9106176.1"/>
    </source>
</evidence>
<dbReference type="PANTHER" id="PTHR45181">
    <property type="entry name" value="HEAT SHOCK PROTEIN DNAJ WITH TETRATRICOPEPTIDE REPEAT-CONTAINING PROTEIN"/>
    <property type="match status" value="1"/>
</dbReference>
<dbReference type="SMART" id="SM00028">
    <property type="entry name" value="TPR"/>
    <property type="match status" value="6"/>
</dbReference>
<dbReference type="InterPro" id="IPR011990">
    <property type="entry name" value="TPR-like_helical_dom_sf"/>
</dbReference>
<dbReference type="Pfam" id="PF13181">
    <property type="entry name" value="TPR_8"/>
    <property type="match status" value="1"/>
</dbReference>
<dbReference type="Gene3D" id="1.10.287.110">
    <property type="entry name" value="DnaJ domain"/>
    <property type="match status" value="1"/>
</dbReference>
<organism evidence="3 4">
    <name type="scientific">Oldenlandia corymbosa var. corymbosa</name>
    <dbReference type="NCBI Taxonomy" id="529605"/>
    <lineage>
        <taxon>Eukaryota</taxon>
        <taxon>Viridiplantae</taxon>
        <taxon>Streptophyta</taxon>
        <taxon>Embryophyta</taxon>
        <taxon>Tracheophyta</taxon>
        <taxon>Spermatophyta</taxon>
        <taxon>Magnoliopsida</taxon>
        <taxon>eudicotyledons</taxon>
        <taxon>Gunneridae</taxon>
        <taxon>Pentapetalae</taxon>
        <taxon>asterids</taxon>
        <taxon>lamiids</taxon>
        <taxon>Gentianales</taxon>
        <taxon>Rubiaceae</taxon>
        <taxon>Rubioideae</taxon>
        <taxon>Spermacoceae</taxon>
        <taxon>Hedyotis-Oldenlandia complex</taxon>
        <taxon>Oldenlandia</taxon>
    </lineage>
</organism>
<accession>A0AAV1DG84</accession>
<evidence type="ECO:0000256" key="1">
    <source>
        <dbReference type="SAM" id="MobiDB-lite"/>
    </source>
</evidence>
<name>A0AAV1DG84_OLDCO</name>
<dbReference type="PROSITE" id="PS50076">
    <property type="entry name" value="DNAJ_2"/>
    <property type="match status" value="1"/>
</dbReference>
<sequence length="1232" mass="135087">MSPVLIDSLGAPSYSATIHSNPNGQIIFSSFEFSDNCVSPSISVASDTVYMDPSFGFKSPALGQTNPGETSSTIAAARVARRKKKPTPIYHTRSTQNHEPGFNPFRPVPEMYLGSGVRNVGGLGPNGDAFVFGSNKSANNGDDSGLSSMNLDNYMEKLEAADQLSNLGISMGGVTKKKMNEFEKMAAYDLPSELRQLSVDHDGNVGSLGGELPIELKKLNIKDNVSYSEKSFPDQQSNLDCEEGSTSSYCFANGRVEGELKGLKLDGGYGNVFDSTTAEANEVQAQNWCVGEPGCSSESVPSHENLGGTHVHSVDASLPSSSFSQDGGKLFKVQQSGNNDKKVPFGFTSQWDHIGTQAMEFKTPNSKDVLIRKLDINRESTKTTRAKKKKGKLRSLNPGHSSQEFVLRESSEENDESCEPYSPMDISPYQETLADNDTSKGTEVASDEVFHVGSTFTESPGVSDDMTVETQVDAAGNLIINEDEKCKAEQAEESTDLSDNAAEDPLEESIPGTETESFKSATDHLEYSTDSFVTAIDTLAESIDTEATSGSVMKQQENNEGKQFGLASREDHSQSAFVFAASSADQGPSSTSLRNYKKKGHPKLGHDLRCSSPSYKDSLASLRGDYSSASGTFALLSPQRSKTSDALPSLKQIISTSEPVKKEEVKMETSTGNAASKAAQEACEKWRLRGNQAYATGELSKAEDFYSQGVNSISEMETSRSCLRALMLCYSNRAATRMSLGRLKEALDDCKKAAALDPSFIRVQVRAANCYLALGDSENASLHYMKCLQAGSDICVDRKLLVEASEGLERAQKLSELVAQCTNILGEGASADILTALSLLDEALIISPHSEKLLEMKATALFTLQRYEDVIQFCGQKLSTSTSVINSLDAERDYLSQTWCWSLIVKAHFYAGRLEEALEFLKKQEDSLLVIEKTGSTITIESLNPLAEIISELVRNKSAGNEAFQSGRYAEAVQHYTAAILQSVESRPFASICFCNRAAAYRAMGQITDAIADCSLAIALDGNYLKAFSRRAALFEMIRDYHQAAADLQRLVSLLMKKLEDKGNQLASSDRIRYSNELEQTELKLSQMEEADRNEIPLNVYLILGVDPSAAISEIKKAYRKAALKHHPDKAGQSLSRDDRLWREIAEEVHKDADRLFKMIGEAYAVLSDPSKRSQYDLEEEMRTARSRDNGRSSPRMHADYQNYRYDRSGRWPEGRRSYKGSESKGRSSWYP</sequence>
<dbReference type="CDD" id="cd06257">
    <property type="entry name" value="DnaJ"/>
    <property type="match status" value="1"/>
</dbReference>
<dbReference type="InterPro" id="IPR036869">
    <property type="entry name" value="J_dom_sf"/>
</dbReference>
<feature type="region of interest" description="Disordered" evidence="1">
    <location>
        <begin position="1175"/>
        <end position="1232"/>
    </location>
</feature>
<dbReference type="InterPro" id="IPR001623">
    <property type="entry name" value="DnaJ_domain"/>
</dbReference>
<dbReference type="Gene3D" id="1.25.40.10">
    <property type="entry name" value="Tetratricopeptide repeat domain"/>
    <property type="match status" value="2"/>
</dbReference>
<feature type="region of interest" description="Disordered" evidence="1">
    <location>
        <begin position="380"/>
        <end position="423"/>
    </location>
</feature>
<dbReference type="AlphaFoldDB" id="A0AAV1DG84"/>
<proteinExistence type="predicted"/>
<dbReference type="Pfam" id="PF00226">
    <property type="entry name" value="DnaJ"/>
    <property type="match status" value="1"/>
</dbReference>